<feature type="non-terminal residue" evidence="10">
    <location>
        <position position="171"/>
    </location>
</feature>
<evidence type="ECO:0000256" key="4">
    <source>
        <dbReference type="ARBA" id="ARBA00023040"/>
    </source>
</evidence>
<accession>A0AA35SSH1</accession>
<keyword evidence="6 10" id="KW-0675">Receptor</keyword>
<gene>
    <name evidence="10" type="ORF">GBAR_LOCUS19421</name>
</gene>
<feature type="domain" description="Receptor ligand binding region" evidence="9">
    <location>
        <begin position="3"/>
        <end position="145"/>
    </location>
</feature>
<keyword evidence="4" id="KW-0297">G-protein coupled receptor</keyword>
<dbReference type="Gene3D" id="3.40.50.2300">
    <property type="match status" value="2"/>
</dbReference>
<dbReference type="SUPFAM" id="SSF53822">
    <property type="entry name" value="Periplasmic binding protein-like I"/>
    <property type="match status" value="1"/>
</dbReference>
<dbReference type="InterPro" id="IPR028082">
    <property type="entry name" value="Peripla_BP_I"/>
</dbReference>
<evidence type="ECO:0000256" key="2">
    <source>
        <dbReference type="ARBA" id="ARBA00022692"/>
    </source>
</evidence>
<keyword evidence="5" id="KW-0472">Membrane</keyword>
<evidence type="ECO:0000256" key="8">
    <source>
        <dbReference type="ARBA" id="ARBA00023224"/>
    </source>
</evidence>
<dbReference type="GO" id="GO:0038039">
    <property type="term" value="C:G protein-coupled receptor heterodimeric complex"/>
    <property type="evidence" value="ECO:0007669"/>
    <property type="project" value="TreeGrafter"/>
</dbReference>
<keyword evidence="11" id="KW-1185">Reference proteome</keyword>
<name>A0AA35SSH1_GEOBA</name>
<comment type="subcellular location">
    <subcellularLocation>
        <location evidence="1">Membrane</location>
    </subcellularLocation>
</comment>
<evidence type="ECO:0000256" key="5">
    <source>
        <dbReference type="ARBA" id="ARBA00023136"/>
    </source>
</evidence>
<comment type="caution">
    <text evidence="10">The sequence shown here is derived from an EMBL/GenBank/DDBJ whole genome shotgun (WGS) entry which is preliminary data.</text>
</comment>
<dbReference type="InterPro" id="IPR002455">
    <property type="entry name" value="GPCR3_GABA-B"/>
</dbReference>
<evidence type="ECO:0000256" key="3">
    <source>
        <dbReference type="ARBA" id="ARBA00022989"/>
    </source>
</evidence>
<evidence type="ECO:0000256" key="6">
    <source>
        <dbReference type="ARBA" id="ARBA00023170"/>
    </source>
</evidence>
<proteinExistence type="predicted"/>
<sequence>MRFQITMITYGAQSPELSNRRYFSSLYRTTPTWTLVNLARVRLLTEFNWYRCAVLTSPDHLHTQVLHELVELEQLKDSDIELTVYDTFDETATYLLERAAEDDMRIFIVISDEIRTRNTLCEAHRNSHRKLTGAAYVWILPLFYDTHWWRLSQHQINNLRPTQRCSNYEMR</sequence>
<evidence type="ECO:0000259" key="9">
    <source>
        <dbReference type="Pfam" id="PF01094"/>
    </source>
</evidence>
<reference evidence="10" key="1">
    <citation type="submission" date="2023-03" db="EMBL/GenBank/DDBJ databases">
        <authorList>
            <person name="Steffen K."/>
            <person name="Cardenas P."/>
        </authorList>
    </citation>
    <scope>NUCLEOTIDE SEQUENCE</scope>
</reference>
<dbReference type="Proteomes" id="UP001174909">
    <property type="component" value="Unassembled WGS sequence"/>
</dbReference>
<protein>
    <submittedName>
        <fullName evidence="10">Gamma-aminobutyric acid type B receptor subunit 1</fullName>
    </submittedName>
</protein>
<dbReference type="PANTHER" id="PTHR10519">
    <property type="entry name" value="GABA-B RECEPTOR"/>
    <property type="match status" value="1"/>
</dbReference>
<evidence type="ECO:0000313" key="10">
    <source>
        <dbReference type="EMBL" id="CAI8034517.1"/>
    </source>
</evidence>
<keyword evidence="2" id="KW-0812">Transmembrane</keyword>
<dbReference type="PANTHER" id="PTHR10519:SF74">
    <property type="entry name" value="GAMMA-AMINOBUTYRIC ACID TYPE B RECEPTOR SUBUNIT 2"/>
    <property type="match status" value="1"/>
</dbReference>
<dbReference type="Pfam" id="PF01094">
    <property type="entry name" value="ANF_receptor"/>
    <property type="match status" value="1"/>
</dbReference>
<organism evidence="10 11">
    <name type="scientific">Geodia barretti</name>
    <name type="common">Barrett's horny sponge</name>
    <dbReference type="NCBI Taxonomy" id="519541"/>
    <lineage>
        <taxon>Eukaryota</taxon>
        <taxon>Metazoa</taxon>
        <taxon>Porifera</taxon>
        <taxon>Demospongiae</taxon>
        <taxon>Heteroscleromorpha</taxon>
        <taxon>Tetractinellida</taxon>
        <taxon>Astrophorina</taxon>
        <taxon>Geodiidae</taxon>
        <taxon>Geodia</taxon>
    </lineage>
</organism>
<keyword evidence="8" id="KW-0807">Transducer</keyword>
<dbReference type="InterPro" id="IPR001828">
    <property type="entry name" value="ANF_lig-bd_rcpt"/>
</dbReference>
<evidence type="ECO:0000313" key="11">
    <source>
        <dbReference type="Proteomes" id="UP001174909"/>
    </source>
</evidence>
<evidence type="ECO:0000256" key="1">
    <source>
        <dbReference type="ARBA" id="ARBA00004370"/>
    </source>
</evidence>
<keyword evidence="7" id="KW-0325">Glycoprotein</keyword>
<evidence type="ECO:0000256" key="7">
    <source>
        <dbReference type="ARBA" id="ARBA00023180"/>
    </source>
</evidence>
<keyword evidence="3" id="KW-1133">Transmembrane helix</keyword>
<dbReference type="GO" id="GO:0004965">
    <property type="term" value="F:G protein-coupled GABA receptor activity"/>
    <property type="evidence" value="ECO:0007669"/>
    <property type="project" value="InterPro"/>
</dbReference>
<dbReference type="GO" id="GO:0007214">
    <property type="term" value="P:gamma-aminobutyric acid signaling pathway"/>
    <property type="evidence" value="ECO:0007669"/>
    <property type="project" value="TreeGrafter"/>
</dbReference>
<dbReference type="EMBL" id="CASHTH010002737">
    <property type="protein sequence ID" value="CAI8034517.1"/>
    <property type="molecule type" value="Genomic_DNA"/>
</dbReference>
<dbReference type="AlphaFoldDB" id="A0AA35SSH1"/>